<keyword evidence="6 13" id="KW-0863">Zinc-finger</keyword>
<keyword evidence="17" id="KW-1185">Reference proteome</keyword>
<evidence type="ECO:0000259" key="15">
    <source>
        <dbReference type="PROSITE" id="PS50157"/>
    </source>
</evidence>
<feature type="domain" description="C2H2-type" evidence="15">
    <location>
        <begin position="276"/>
        <end position="305"/>
    </location>
</feature>
<dbReference type="PROSITE" id="PS00028">
    <property type="entry name" value="ZINC_FINGER_C2H2_1"/>
    <property type="match status" value="7"/>
</dbReference>
<feature type="compositionally biased region" description="Low complexity" evidence="14">
    <location>
        <begin position="9"/>
        <end position="23"/>
    </location>
</feature>
<dbReference type="PANTHER" id="PTHR14003">
    <property type="entry name" value="TRANSCRIPTIONAL REPRESSOR PROTEIN YY"/>
    <property type="match status" value="1"/>
</dbReference>
<feature type="domain" description="C2H2-type" evidence="15">
    <location>
        <begin position="218"/>
        <end position="247"/>
    </location>
</feature>
<dbReference type="GO" id="GO:0000981">
    <property type="term" value="F:DNA-binding transcription factor activity, RNA polymerase II-specific"/>
    <property type="evidence" value="ECO:0007669"/>
    <property type="project" value="TreeGrafter"/>
</dbReference>
<protein>
    <recommendedName>
        <fullName evidence="15">C2H2-type domain-containing protein</fullName>
    </recommendedName>
</protein>
<dbReference type="InterPro" id="IPR036236">
    <property type="entry name" value="Znf_C2H2_sf"/>
</dbReference>
<dbReference type="OrthoDB" id="6500086at2759"/>
<feature type="domain" description="C2H2-type" evidence="15">
    <location>
        <begin position="128"/>
        <end position="151"/>
    </location>
</feature>
<evidence type="ECO:0000256" key="3">
    <source>
        <dbReference type="ARBA" id="ARBA00022499"/>
    </source>
</evidence>
<dbReference type="EMBL" id="OC882910">
    <property type="protein sequence ID" value="CAD7643009.1"/>
    <property type="molecule type" value="Genomic_DNA"/>
</dbReference>
<feature type="domain" description="C2H2-type" evidence="15">
    <location>
        <begin position="97"/>
        <end position="127"/>
    </location>
</feature>
<feature type="region of interest" description="Disordered" evidence="14">
    <location>
        <begin position="1"/>
        <end position="56"/>
    </location>
</feature>
<evidence type="ECO:0000256" key="13">
    <source>
        <dbReference type="PROSITE-ProRule" id="PRU00042"/>
    </source>
</evidence>
<keyword evidence="8" id="KW-0832">Ubl conjugation</keyword>
<keyword evidence="4" id="KW-0479">Metal-binding</keyword>
<keyword evidence="7" id="KW-0862">Zinc</keyword>
<comment type="similarity">
    <text evidence="2">Belongs to the krueppel C2H2-type zinc-finger protein family.</text>
</comment>
<keyword evidence="12" id="KW-0539">Nucleus</keyword>
<dbReference type="PANTHER" id="PTHR14003:SF19">
    <property type="entry name" value="YY2 TRANSCRIPTION FACTOR"/>
    <property type="match status" value="1"/>
</dbReference>
<keyword evidence="11" id="KW-0804">Transcription</keyword>
<evidence type="ECO:0000256" key="9">
    <source>
        <dbReference type="ARBA" id="ARBA00023015"/>
    </source>
</evidence>
<evidence type="ECO:0000313" key="16">
    <source>
        <dbReference type="EMBL" id="CAD7643009.1"/>
    </source>
</evidence>
<evidence type="ECO:0000256" key="2">
    <source>
        <dbReference type="ARBA" id="ARBA00006991"/>
    </source>
</evidence>
<evidence type="ECO:0000256" key="11">
    <source>
        <dbReference type="ARBA" id="ARBA00023163"/>
    </source>
</evidence>
<dbReference type="GO" id="GO:0031519">
    <property type="term" value="C:PcG protein complex"/>
    <property type="evidence" value="ECO:0007669"/>
    <property type="project" value="TreeGrafter"/>
</dbReference>
<dbReference type="SUPFAM" id="SSF57667">
    <property type="entry name" value="beta-beta-alpha zinc fingers"/>
    <property type="match status" value="4"/>
</dbReference>
<organism evidence="16">
    <name type="scientific">Medioppia subpectinata</name>
    <dbReference type="NCBI Taxonomy" id="1979941"/>
    <lineage>
        <taxon>Eukaryota</taxon>
        <taxon>Metazoa</taxon>
        <taxon>Ecdysozoa</taxon>
        <taxon>Arthropoda</taxon>
        <taxon>Chelicerata</taxon>
        <taxon>Arachnida</taxon>
        <taxon>Acari</taxon>
        <taxon>Acariformes</taxon>
        <taxon>Sarcoptiformes</taxon>
        <taxon>Oribatida</taxon>
        <taxon>Brachypylina</taxon>
        <taxon>Oppioidea</taxon>
        <taxon>Oppiidae</taxon>
        <taxon>Medioppia</taxon>
    </lineage>
</organism>
<gene>
    <name evidence="16" type="ORF">OSB1V03_LOCUS19401</name>
</gene>
<reference evidence="16" key="1">
    <citation type="submission" date="2020-11" db="EMBL/GenBank/DDBJ databases">
        <authorList>
            <person name="Tran Van P."/>
        </authorList>
    </citation>
    <scope>NUCLEOTIDE SEQUENCE</scope>
</reference>
<keyword evidence="3" id="KW-1017">Isopeptide bond</keyword>
<accession>A0A7R9LK71</accession>
<dbReference type="GO" id="GO:0008270">
    <property type="term" value="F:zinc ion binding"/>
    <property type="evidence" value="ECO:0007669"/>
    <property type="project" value="UniProtKB-KW"/>
</dbReference>
<evidence type="ECO:0000256" key="12">
    <source>
        <dbReference type="ARBA" id="ARBA00023242"/>
    </source>
</evidence>
<evidence type="ECO:0000313" key="17">
    <source>
        <dbReference type="Proteomes" id="UP000759131"/>
    </source>
</evidence>
<dbReference type="EMBL" id="CAJPIZ010028335">
    <property type="protein sequence ID" value="CAG2119452.1"/>
    <property type="molecule type" value="Genomic_DNA"/>
</dbReference>
<dbReference type="FunFam" id="3.30.160.60:FF:000247">
    <property type="entry name" value="Zinc finger protein 236"/>
    <property type="match status" value="1"/>
</dbReference>
<dbReference type="SMART" id="SM00355">
    <property type="entry name" value="ZnF_C2H2"/>
    <property type="match status" value="8"/>
</dbReference>
<comment type="function">
    <text evidence="1">May be involved in transcriptional regulation.</text>
</comment>
<feature type="domain" description="C2H2-type" evidence="15">
    <location>
        <begin position="248"/>
        <end position="277"/>
    </location>
</feature>
<feature type="domain" description="C2H2-type" evidence="15">
    <location>
        <begin position="306"/>
        <end position="336"/>
    </location>
</feature>
<dbReference type="InterPro" id="IPR013087">
    <property type="entry name" value="Znf_C2H2_type"/>
</dbReference>
<feature type="compositionally biased region" description="Acidic residues" evidence="14">
    <location>
        <begin position="37"/>
        <end position="47"/>
    </location>
</feature>
<dbReference type="GO" id="GO:0000785">
    <property type="term" value="C:chromatin"/>
    <property type="evidence" value="ECO:0007669"/>
    <property type="project" value="TreeGrafter"/>
</dbReference>
<evidence type="ECO:0000256" key="5">
    <source>
        <dbReference type="ARBA" id="ARBA00022737"/>
    </source>
</evidence>
<proteinExistence type="inferred from homology"/>
<keyword evidence="10" id="KW-0238">DNA-binding</keyword>
<dbReference type="Pfam" id="PF00096">
    <property type="entry name" value="zf-C2H2"/>
    <property type="match status" value="5"/>
</dbReference>
<keyword evidence="9" id="KW-0805">Transcription regulation</keyword>
<dbReference type="GO" id="GO:0000978">
    <property type="term" value="F:RNA polymerase II cis-regulatory region sequence-specific DNA binding"/>
    <property type="evidence" value="ECO:0007669"/>
    <property type="project" value="TreeGrafter"/>
</dbReference>
<dbReference type="AlphaFoldDB" id="A0A7R9LK71"/>
<dbReference type="Gene3D" id="3.30.160.60">
    <property type="entry name" value="Classic Zinc Finger"/>
    <property type="match status" value="7"/>
</dbReference>
<keyword evidence="5" id="KW-0677">Repeat</keyword>
<name>A0A7R9LK71_9ACAR</name>
<feature type="domain" description="C2H2-type" evidence="15">
    <location>
        <begin position="187"/>
        <end position="217"/>
    </location>
</feature>
<dbReference type="GO" id="GO:0005667">
    <property type="term" value="C:transcription regulator complex"/>
    <property type="evidence" value="ECO:0007669"/>
    <property type="project" value="TreeGrafter"/>
</dbReference>
<evidence type="ECO:0000256" key="7">
    <source>
        <dbReference type="ARBA" id="ARBA00022833"/>
    </source>
</evidence>
<sequence length="378" mass="42790">FEYQLSPKHSSLTTQSSLGTTHTGAEDPKAYHVSNDETSDETSDAEDMTANRRPGFRSQNVLKASLRARRGTHPSGTGCKAAVGLNGDKLAADRLKHECSWIGCDQRFRDNYALKAHIRLRHTNERPFKCSDCTKGFADRKHLREHQKIHTIGGHVFRCQLDGCSYETRREANLREHTLRHNNIRNYRCDQNGCDKCFVTNYELKVHKSHVHSDDRPFGCDWPGCEADYKSKQRLDDHKLSHLGVRQFACDFTGCAKSFVTKKKLTQHRNEHIKPYACSWPECGHSFGNNRALKAHTNAHEGVRPFGCPTTDCPKAFYSKPQLNSHIKSAHKRPELSDVMPVTTTTAAASSLFTRPHAFVGHSPVMPWPNTAPDRHHI</sequence>
<evidence type="ECO:0000256" key="8">
    <source>
        <dbReference type="ARBA" id="ARBA00022843"/>
    </source>
</evidence>
<evidence type="ECO:0000256" key="14">
    <source>
        <dbReference type="SAM" id="MobiDB-lite"/>
    </source>
</evidence>
<evidence type="ECO:0000256" key="6">
    <source>
        <dbReference type="ARBA" id="ARBA00022771"/>
    </source>
</evidence>
<evidence type="ECO:0000256" key="10">
    <source>
        <dbReference type="ARBA" id="ARBA00023125"/>
    </source>
</evidence>
<evidence type="ECO:0000256" key="4">
    <source>
        <dbReference type="ARBA" id="ARBA00022723"/>
    </source>
</evidence>
<dbReference type="PROSITE" id="PS50157">
    <property type="entry name" value="ZINC_FINGER_C2H2_2"/>
    <property type="match status" value="7"/>
</dbReference>
<dbReference type="Proteomes" id="UP000759131">
    <property type="component" value="Unassembled WGS sequence"/>
</dbReference>
<evidence type="ECO:0000256" key="1">
    <source>
        <dbReference type="ARBA" id="ARBA00003767"/>
    </source>
</evidence>
<feature type="non-terminal residue" evidence="16">
    <location>
        <position position="1"/>
    </location>
</feature>